<reference evidence="1 2" key="1">
    <citation type="submission" date="2018-12" db="EMBL/GenBank/DDBJ databases">
        <title>Hymenobacter gummosus sp. nov., isolated from a spring.</title>
        <authorList>
            <person name="Nie L."/>
        </authorList>
    </citation>
    <scope>NUCLEOTIDE SEQUENCE [LARGE SCALE GENOMIC DNA]</scope>
    <source>
        <strain evidence="1 2">KCTC 52166</strain>
    </source>
</reference>
<keyword evidence="2" id="KW-1185">Reference proteome</keyword>
<evidence type="ECO:0000313" key="1">
    <source>
        <dbReference type="EMBL" id="RTQ47165.1"/>
    </source>
</evidence>
<gene>
    <name evidence="1" type="ORF">EJV47_19920</name>
</gene>
<proteinExistence type="predicted"/>
<accession>A0A3S0H757</accession>
<evidence type="ECO:0008006" key="3">
    <source>
        <dbReference type="Google" id="ProtNLM"/>
    </source>
</evidence>
<comment type="caution">
    <text evidence="1">The sequence shown here is derived from an EMBL/GenBank/DDBJ whole genome shotgun (WGS) entry which is preliminary data.</text>
</comment>
<protein>
    <recommendedName>
        <fullName evidence="3">WG repeat-containing protein</fullName>
    </recommendedName>
</protein>
<dbReference type="Proteomes" id="UP000282184">
    <property type="component" value="Unassembled WGS sequence"/>
</dbReference>
<dbReference type="AlphaFoldDB" id="A0A3S0H757"/>
<dbReference type="RefSeq" id="WP_126694964.1">
    <property type="nucleotide sequence ID" value="NZ_RXOF01000013.1"/>
</dbReference>
<organism evidence="1 2">
    <name type="scientific">Hymenobacter gummosus</name>
    <dbReference type="NCBI Taxonomy" id="1776032"/>
    <lineage>
        <taxon>Bacteria</taxon>
        <taxon>Pseudomonadati</taxon>
        <taxon>Bacteroidota</taxon>
        <taxon>Cytophagia</taxon>
        <taxon>Cytophagales</taxon>
        <taxon>Hymenobacteraceae</taxon>
        <taxon>Hymenobacter</taxon>
    </lineage>
</organism>
<sequence>MLKSQRKLLQAILGGAALFLVLDQLLFAAPRIQSTSWEFDRGVYLGDFMPCRNCRVDGRRVVLADKSSCYAVLVLPTQMLLYDAQGQRFALYSEFEGSDRWNSIF</sequence>
<evidence type="ECO:0000313" key="2">
    <source>
        <dbReference type="Proteomes" id="UP000282184"/>
    </source>
</evidence>
<name>A0A3S0H757_9BACT</name>
<dbReference type="EMBL" id="RXOF01000013">
    <property type="protein sequence ID" value="RTQ47165.1"/>
    <property type="molecule type" value="Genomic_DNA"/>
</dbReference>